<dbReference type="PANTHER" id="PTHR43046">
    <property type="entry name" value="GDP-MANNOSE MANNOSYL HYDROLASE"/>
    <property type="match status" value="1"/>
</dbReference>
<dbReference type="InterPro" id="IPR020084">
    <property type="entry name" value="NUDIX_hydrolase_CS"/>
</dbReference>
<evidence type="ECO:0000256" key="2">
    <source>
        <dbReference type="ARBA" id="ARBA00022801"/>
    </source>
</evidence>
<reference evidence="6" key="1">
    <citation type="submission" date="2016-11" db="EMBL/GenBank/DDBJ databases">
        <authorList>
            <person name="Varghese N."/>
            <person name="Submissions S."/>
        </authorList>
    </citation>
    <scope>NUCLEOTIDE SEQUENCE [LARGE SCALE GENOMIC DNA]</scope>
    <source>
        <strain evidence="6">DSM 3071</strain>
    </source>
</reference>
<dbReference type="OrthoDB" id="9787476at2"/>
<dbReference type="EMBL" id="FQXK01000004">
    <property type="protein sequence ID" value="SHH45025.1"/>
    <property type="molecule type" value="Genomic_DNA"/>
</dbReference>
<dbReference type="SUPFAM" id="SSF55811">
    <property type="entry name" value="Nudix"/>
    <property type="match status" value="1"/>
</dbReference>
<dbReference type="GO" id="GO:0016787">
    <property type="term" value="F:hydrolase activity"/>
    <property type="evidence" value="ECO:0007669"/>
    <property type="project" value="UniProtKB-KW"/>
</dbReference>
<dbReference type="GeneID" id="89509378"/>
<evidence type="ECO:0000256" key="1">
    <source>
        <dbReference type="ARBA" id="ARBA00001946"/>
    </source>
</evidence>
<gene>
    <name evidence="5" type="ORF">SAMN02745229_00473</name>
</gene>
<comment type="similarity">
    <text evidence="3">Belongs to the Nudix hydrolase family.</text>
</comment>
<keyword evidence="2 3" id="KW-0378">Hydrolase</keyword>
<evidence type="ECO:0000259" key="4">
    <source>
        <dbReference type="PROSITE" id="PS51462"/>
    </source>
</evidence>
<organism evidence="5 6">
    <name type="scientific">Butyrivibrio fibrisolvens DSM 3071</name>
    <dbReference type="NCBI Taxonomy" id="1121131"/>
    <lineage>
        <taxon>Bacteria</taxon>
        <taxon>Bacillati</taxon>
        <taxon>Bacillota</taxon>
        <taxon>Clostridia</taxon>
        <taxon>Lachnospirales</taxon>
        <taxon>Lachnospiraceae</taxon>
        <taxon>Butyrivibrio</taxon>
    </lineage>
</organism>
<dbReference type="Proteomes" id="UP000184278">
    <property type="component" value="Unassembled WGS sequence"/>
</dbReference>
<comment type="cofactor">
    <cofactor evidence="1">
        <name>Mg(2+)</name>
        <dbReference type="ChEBI" id="CHEBI:18420"/>
    </cofactor>
</comment>
<dbReference type="Gene3D" id="3.90.79.10">
    <property type="entry name" value="Nucleoside Triphosphate Pyrophosphohydrolase"/>
    <property type="match status" value="1"/>
</dbReference>
<dbReference type="PROSITE" id="PS00893">
    <property type="entry name" value="NUDIX_BOX"/>
    <property type="match status" value="1"/>
</dbReference>
<dbReference type="RefSeq" id="WP_073385197.1">
    <property type="nucleotide sequence ID" value="NZ_FQXK01000004.1"/>
</dbReference>
<dbReference type="PANTHER" id="PTHR43046:SF2">
    <property type="entry name" value="8-OXO-DGTP DIPHOSPHATASE-RELATED"/>
    <property type="match status" value="1"/>
</dbReference>
<proteinExistence type="inferred from homology"/>
<keyword evidence="6" id="KW-1185">Reference proteome</keyword>
<evidence type="ECO:0000313" key="6">
    <source>
        <dbReference type="Proteomes" id="UP000184278"/>
    </source>
</evidence>
<evidence type="ECO:0000313" key="5">
    <source>
        <dbReference type="EMBL" id="SHH45025.1"/>
    </source>
</evidence>
<protein>
    <submittedName>
        <fullName evidence="5">ADP-ribose pyrophosphatase YjhB, NUDIX family</fullName>
    </submittedName>
</protein>
<dbReference type="Pfam" id="PF00293">
    <property type="entry name" value="NUDIX"/>
    <property type="match status" value="1"/>
</dbReference>
<dbReference type="STRING" id="1121131.SAMN02745229_00473"/>
<dbReference type="InterPro" id="IPR000086">
    <property type="entry name" value="NUDIX_hydrolase_dom"/>
</dbReference>
<evidence type="ECO:0000256" key="3">
    <source>
        <dbReference type="RuleBase" id="RU003476"/>
    </source>
</evidence>
<feature type="domain" description="Nudix hydrolase" evidence="4">
    <location>
        <begin position="28"/>
        <end position="159"/>
    </location>
</feature>
<dbReference type="InterPro" id="IPR015797">
    <property type="entry name" value="NUDIX_hydrolase-like_dom_sf"/>
</dbReference>
<dbReference type="CDD" id="cd04677">
    <property type="entry name" value="NUDIX_Hydrolase"/>
    <property type="match status" value="1"/>
</dbReference>
<dbReference type="PRINTS" id="PR00502">
    <property type="entry name" value="NUDIXFAMILY"/>
</dbReference>
<name>A0A1M5T2Q5_BUTFI</name>
<dbReference type="PROSITE" id="PS51257">
    <property type="entry name" value="PROKAR_LIPOPROTEIN"/>
    <property type="match status" value="1"/>
</dbReference>
<dbReference type="PROSITE" id="PS51462">
    <property type="entry name" value="NUDIX"/>
    <property type="match status" value="1"/>
</dbReference>
<dbReference type="InterPro" id="IPR020476">
    <property type="entry name" value="Nudix_hydrolase"/>
</dbReference>
<sequence>MKIDDYIELYKKGGYIKEMRKHVGHAPIMTCACGVIIENDKGEILLQKRQDNGCWAIIGGGMEMGETFEETIRRETMEESGLSLGKLEVFQLYSGKDRIIEYPNGDICFGPGIVFITREYEGDIVNDPEEVMEHKFFKKNELPENLNEYDKRIILEWAERQ</sequence>
<accession>A0A1M5T2Q5</accession>
<dbReference type="AlphaFoldDB" id="A0A1M5T2Q5"/>